<evidence type="ECO:0000313" key="1">
    <source>
        <dbReference type="EMBL" id="BAS77163.1"/>
    </source>
</evidence>
<accession>A0A0P0VFB4</accession>
<reference evidence="1 2" key="3">
    <citation type="journal article" date="2013" name="Rice">
        <title>Improvement of the Oryza sativa Nipponbare reference genome using next generation sequence and optical map data.</title>
        <authorList>
            <person name="Kawahara Y."/>
            <person name="de la Bastide M."/>
            <person name="Hamilton J.P."/>
            <person name="Kanamori H."/>
            <person name="McCombie W.R."/>
            <person name="Ouyang S."/>
            <person name="Schwartz D.C."/>
            <person name="Tanaka T."/>
            <person name="Wu J."/>
            <person name="Zhou S."/>
            <person name="Childs K.L."/>
            <person name="Davidson R.M."/>
            <person name="Lin H."/>
            <person name="Quesada-Ocampo L."/>
            <person name="Vaillancourt B."/>
            <person name="Sakai H."/>
            <person name="Lee S.S."/>
            <person name="Kim J."/>
            <person name="Numa H."/>
            <person name="Itoh T."/>
            <person name="Buell C.R."/>
            <person name="Matsumoto T."/>
        </authorList>
    </citation>
    <scope>NUCLEOTIDE SEQUENCE [LARGE SCALE GENOMIC DNA]</scope>
    <source>
        <strain evidence="2">cv. Nipponbare</strain>
    </source>
</reference>
<dbReference type="Proteomes" id="UP000059680">
    <property type="component" value="Chromosome 2"/>
</dbReference>
<organism evidence="1 2">
    <name type="scientific">Oryza sativa subsp. japonica</name>
    <name type="common">Rice</name>
    <dbReference type="NCBI Taxonomy" id="39947"/>
    <lineage>
        <taxon>Eukaryota</taxon>
        <taxon>Viridiplantae</taxon>
        <taxon>Streptophyta</taxon>
        <taxon>Embryophyta</taxon>
        <taxon>Tracheophyta</taxon>
        <taxon>Spermatophyta</taxon>
        <taxon>Magnoliopsida</taxon>
        <taxon>Liliopsida</taxon>
        <taxon>Poales</taxon>
        <taxon>Poaceae</taxon>
        <taxon>BOP clade</taxon>
        <taxon>Oryzoideae</taxon>
        <taxon>Oryzeae</taxon>
        <taxon>Oryzinae</taxon>
        <taxon>Oryza</taxon>
        <taxon>Oryza sativa</taxon>
    </lineage>
</organism>
<evidence type="ECO:0000313" key="2">
    <source>
        <dbReference type="Proteomes" id="UP000059680"/>
    </source>
</evidence>
<reference evidence="2" key="1">
    <citation type="journal article" date="2005" name="Nature">
        <title>The map-based sequence of the rice genome.</title>
        <authorList>
            <consortium name="International rice genome sequencing project (IRGSP)"/>
            <person name="Matsumoto T."/>
            <person name="Wu J."/>
            <person name="Kanamori H."/>
            <person name="Katayose Y."/>
            <person name="Fujisawa M."/>
            <person name="Namiki N."/>
            <person name="Mizuno H."/>
            <person name="Yamamoto K."/>
            <person name="Antonio B.A."/>
            <person name="Baba T."/>
            <person name="Sakata K."/>
            <person name="Nagamura Y."/>
            <person name="Aoki H."/>
            <person name="Arikawa K."/>
            <person name="Arita K."/>
            <person name="Bito T."/>
            <person name="Chiden Y."/>
            <person name="Fujitsuka N."/>
            <person name="Fukunaka R."/>
            <person name="Hamada M."/>
            <person name="Harada C."/>
            <person name="Hayashi A."/>
            <person name="Hijishita S."/>
            <person name="Honda M."/>
            <person name="Hosokawa S."/>
            <person name="Ichikawa Y."/>
            <person name="Idonuma A."/>
            <person name="Iijima M."/>
            <person name="Ikeda M."/>
            <person name="Ikeno M."/>
            <person name="Ito K."/>
            <person name="Ito S."/>
            <person name="Ito T."/>
            <person name="Ito Y."/>
            <person name="Ito Y."/>
            <person name="Iwabuchi A."/>
            <person name="Kamiya K."/>
            <person name="Karasawa W."/>
            <person name="Kurita K."/>
            <person name="Katagiri S."/>
            <person name="Kikuta A."/>
            <person name="Kobayashi H."/>
            <person name="Kobayashi N."/>
            <person name="Machita K."/>
            <person name="Maehara T."/>
            <person name="Masukawa M."/>
            <person name="Mizubayashi T."/>
            <person name="Mukai Y."/>
            <person name="Nagasaki H."/>
            <person name="Nagata Y."/>
            <person name="Naito S."/>
            <person name="Nakashima M."/>
            <person name="Nakama Y."/>
            <person name="Nakamichi Y."/>
            <person name="Nakamura M."/>
            <person name="Meguro A."/>
            <person name="Negishi M."/>
            <person name="Ohta I."/>
            <person name="Ohta T."/>
            <person name="Okamoto M."/>
            <person name="Ono N."/>
            <person name="Saji S."/>
            <person name="Sakaguchi M."/>
            <person name="Sakai K."/>
            <person name="Shibata M."/>
            <person name="Shimokawa T."/>
            <person name="Song J."/>
            <person name="Takazaki Y."/>
            <person name="Terasawa K."/>
            <person name="Tsugane M."/>
            <person name="Tsuji K."/>
            <person name="Ueda S."/>
            <person name="Waki K."/>
            <person name="Yamagata H."/>
            <person name="Yamamoto M."/>
            <person name="Yamamoto S."/>
            <person name="Yamane H."/>
            <person name="Yoshiki S."/>
            <person name="Yoshihara R."/>
            <person name="Yukawa K."/>
            <person name="Zhong H."/>
            <person name="Yano M."/>
            <person name="Yuan Q."/>
            <person name="Ouyang S."/>
            <person name="Liu J."/>
            <person name="Jones K.M."/>
            <person name="Gansberger K."/>
            <person name="Moffat K."/>
            <person name="Hill J."/>
            <person name="Bera J."/>
            <person name="Fadrosh D."/>
            <person name="Jin S."/>
            <person name="Johri S."/>
            <person name="Kim M."/>
            <person name="Overton L."/>
            <person name="Reardon M."/>
            <person name="Tsitrin T."/>
            <person name="Vuong H."/>
            <person name="Weaver B."/>
            <person name="Ciecko A."/>
            <person name="Tallon L."/>
            <person name="Jackson J."/>
            <person name="Pai G."/>
            <person name="Aken S.V."/>
            <person name="Utterback T."/>
            <person name="Reidmuller S."/>
            <person name="Feldblyum T."/>
            <person name="Hsiao J."/>
            <person name="Zismann V."/>
            <person name="Iobst S."/>
            <person name="de Vazeille A.R."/>
            <person name="Buell C.R."/>
            <person name="Ying K."/>
            <person name="Li Y."/>
            <person name="Lu T."/>
            <person name="Huang Y."/>
            <person name="Zhao Q."/>
            <person name="Feng Q."/>
            <person name="Zhang L."/>
            <person name="Zhu J."/>
            <person name="Weng Q."/>
            <person name="Mu J."/>
            <person name="Lu Y."/>
            <person name="Fan D."/>
            <person name="Liu Y."/>
            <person name="Guan J."/>
            <person name="Zhang Y."/>
            <person name="Yu S."/>
            <person name="Liu X."/>
            <person name="Zhang Y."/>
            <person name="Hong G."/>
            <person name="Han B."/>
            <person name="Choisne N."/>
            <person name="Demange N."/>
            <person name="Orjeda G."/>
            <person name="Samain S."/>
            <person name="Cattolico L."/>
            <person name="Pelletier E."/>
            <person name="Couloux A."/>
            <person name="Segurens B."/>
            <person name="Wincker P."/>
            <person name="D'Hont A."/>
            <person name="Scarpelli C."/>
            <person name="Weissenbach J."/>
            <person name="Salanoubat M."/>
            <person name="Quetier F."/>
            <person name="Yu Y."/>
            <person name="Kim H.R."/>
            <person name="Rambo T."/>
            <person name="Currie J."/>
            <person name="Collura K."/>
            <person name="Luo M."/>
            <person name="Yang T."/>
            <person name="Ammiraju J.S.S."/>
            <person name="Engler F."/>
            <person name="Soderlund C."/>
            <person name="Wing R.A."/>
            <person name="Palmer L.E."/>
            <person name="de la Bastide M."/>
            <person name="Spiegel L."/>
            <person name="Nascimento L."/>
            <person name="Zutavern T."/>
            <person name="O'Shaughnessy A."/>
            <person name="Dike S."/>
            <person name="Dedhia N."/>
            <person name="Preston R."/>
            <person name="Balija V."/>
            <person name="McCombie W.R."/>
            <person name="Chow T."/>
            <person name="Chen H."/>
            <person name="Chung M."/>
            <person name="Chen C."/>
            <person name="Shaw J."/>
            <person name="Wu H."/>
            <person name="Hsiao K."/>
            <person name="Chao Y."/>
            <person name="Chu M."/>
            <person name="Cheng C."/>
            <person name="Hour A."/>
            <person name="Lee P."/>
            <person name="Lin S."/>
            <person name="Lin Y."/>
            <person name="Liou J."/>
            <person name="Liu S."/>
            <person name="Hsing Y."/>
            <person name="Raghuvanshi S."/>
            <person name="Mohanty A."/>
            <person name="Bharti A.K."/>
            <person name="Gaur A."/>
            <person name="Gupta V."/>
            <person name="Kumar D."/>
            <person name="Ravi V."/>
            <person name="Vij S."/>
            <person name="Kapur A."/>
            <person name="Khurana P."/>
            <person name="Khurana P."/>
            <person name="Khurana J.P."/>
            <person name="Tyagi A.K."/>
            <person name="Gaikwad K."/>
            <person name="Singh A."/>
            <person name="Dalal V."/>
            <person name="Srivastava S."/>
            <person name="Dixit A."/>
            <person name="Pal A.K."/>
            <person name="Ghazi I.A."/>
            <person name="Yadav M."/>
            <person name="Pandit A."/>
            <person name="Bhargava A."/>
            <person name="Sureshbabu K."/>
            <person name="Batra K."/>
            <person name="Sharma T.R."/>
            <person name="Mohapatra T."/>
            <person name="Singh N.K."/>
            <person name="Messing J."/>
            <person name="Nelson A.B."/>
            <person name="Fuks G."/>
            <person name="Kavchok S."/>
            <person name="Keizer G."/>
            <person name="Linton E."/>
            <person name="Llaca V."/>
            <person name="Song R."/>
            <person name="Tanyolac B."/>
            <person name="Young S."/>
            <person name="Ho-Il K."/>
            <person name="Hahn J.H."/>
            <person name="Sangsakoo G."/>
            <person name="Vanavichit A."/>
            <person name="de Mattos Luiz.A.T."/>
            <person name="Zimmer P.D."/>
            <person name="Malone G."/>
            <person name="Dellagostin O."/>
            <person name="de Oliveira A.C."/>
            <person name="Bevan M."/>
            <person name="Bancroft I."/>
            <person name="Minx P."/>
            <person name="Cordum H."/>
            <person name="Wilson R."/>
            <person name="Cheng Z."/>
            <person name="Jin W."/>
            <person name="Jiang J."/>
            <person name="Leong S.A."/>
            <person name="Iwama H."/>
            <person name="Gojobori T."/>
            <person name="Itoh T."/>
            <person name="Niimura Y."/>
            <person name="Fujii Y."/>
            <person name="Habara T."/>
            <person name="Sakai H."/>
            <person name="Sato Y."/>
            <person name="Wilson G."/>
            <person name="Kumar K."/>
            <person name="McCouch S."/>
            <person name="Juretic N."/>
            <person name="Hoen D."/>
            <person name="Wright S."/>
            <person name="Bruskiewich R."/>
            <person name="Bureau T."/>
            <person name="Miyao A."/>
            <person name="Hirochika H."/>
            <person name="Nishikawa T."/>
            <person name="Kadowaki K."/>
            <person name="Sugiura M."/>
            <person name="Burr B."/>
            <person name="Sasaki T."/>
        </authorList>
    </citation>
    <scope>NUCLEOTIDE SEQUENCE [LARGE SCALE GENOMIC DNA]</scope>
    <source>
        <strain evidence="2">cv. Nipponbare</strain>
    </source>
</reference>
<dbReference type="EMBL" id="AP014958">
    <property type="protein sequence ID" value="BAS77163.1"/>
    <property type="molecule type" value="Genomic_DNA"/>
</dbReference>
<dbReference type="PaxDb" id="39947-A0A0P0VFB4"/>
<gene>
    <name evidence="1" type="ordered locus">Os02g0167366</name>
    <name evidence="1" type="ORF">OSNPB_020167366</name>
</gene>
<reference evidence="1 2" key="2">
    <citation type="journal article" date="2013" name="Plant Cell Physiol.">
        <title>Rice Annotation Project Database (RAP-DB): an integrative and interactive database for rice genomics.</title>
        <authorList>
            <person name="Sakai H."/>
            <person name="Lee S.S."/>
            <person name="Tanaka T."/>
            <person name="Numa H."/>
            <person name="Kim J."/>
            <person name="Kawahara Y."/>
            <person name="Wakimoto H."/>
            <person name="Yang C.C."/>
            <person name="Iwamoto M."/>
            <person name="Abe T."/>
            <person name="Yamada Y."/>
            <person name="Muto A."/>
            <person name="Inokuchi H."/>
            <person name="Ikemura T."/>
            <person name="Matsumoto T."/>
            <person name="Sasaki T."/>
            <person name="Itoh T."/>
        </authorList>
    </citation>
    <scope>NUCLEOTIDE SEQUENCE [LARGE SCALE GENOMIC DNA]</scope>
    <source>
        <strain evidence="2">cv. Nipponbare</strain>
    </source>
</reference>
<proteinExistence type="predicted"/>
<name>A0A0P0VFB4_ORYSJ</name>
<sequence length="143" mass="16493">MFLASHICWVSSGTVRARYCWDPLEVSGAKPTMKKWRRGKGIKLTASLRRSEFSCPGKRRQHVTPLMVAEIRWFRSPKWVWRASECGSRCHIELHCQVPCTHRHSQQADGQIVWHCKVPPRYQKPLVRGKLRMSTSSCPGTPP</sequence>
<protein>
    <submittedName>
        <fullName evidence="1">Os02g0167366 protein</fullName>
    </submittedName>
</protein>
<dbReference type="AlphaFoldDB" id="A0A0P0VFB4"/>
<dbReference type="InParanoid" id="A0A0P0VFB4"/>
<keyword evidence="2" id="KW-1185">Reference proteome</keyword>
<dbReference type="Gramene" id="Os02t0167366-00">
    <property type="protein sequence ID" value="Os02t0167366-00"/>
    <property type="gene ID" value="Os02g0167366"/>
</dbReference>